<gene>
    <name evidence="1" type="ORF">ABT317_14590</name>
</gene>
<evidence type="ECO:0008006" key="3">
    <source>
        <dbReference type="Google" id="ProtNLM"/>
    </source>
</evidence>
<proteinExistence type="predicted"/>
<comment type="caution">
    <text evidence="1">The sequence shown here is derived from an EMBL/GenBank/DDBJ whole genome shotgun (WGS) entry which is preliminary data.</text>
</comment>
<accession>A0ABV1W1X7</accession>
<sequence length="130" mass="13998">MNLTALPEPAVVLAETDGGALEHAYGTAEDTPAQLVALLDGDQRVRSQALDHLHHVVHHQNALYVATVPAALYVAGILSDPRTALPVDKRPRDFPGPMRAELLGWLNSVADAADDQAEATMRRFGFPPED</sequence>
<dbReference type="Proteomes" id="UP001458415">
    <property type="component" value="Unassembled WGS sequence"/>
</dbReference>
<dbReference type="RefSeq" id="WP_086723263.1">
    <property type="nucleotide sequence ID" value="NZ_MUBM01000024.1"/>
</dbReference>
<protein>
    <recommendedName>
        <fullName evidence="3">HEAT repeat domain-containing protein</fullName>
    </recommendedName>
</protein>
<dbReference type="EMBL" id="JBEPCU010000205">
    <property type="protein sequence ID" value="MER6978201.1"/>
    <property type="molecule type" value="Genomic_DNA"/>
</dbReference>
<organism evidence="1 2">
    <name type="scientific">Streptomyces carpinensis</name>
    <dbReference type="NCBI Taxonomy" id="66369"/>
    <lineage>
        <taxon>Bacteria</taxon>
        <taxon>Bacillati</taxon>
        <taxon>Actinomycetota</taxon>
        <taxon>Actinomycetes</taxon>
        <taxon>Kitasatosporales</taxon>
        <taxon>Streptomycetaceae</taxon>
        <taxon>Streptomyces</taxon>
    </lineage>
</organism>
<keyword evidence="2" id="KW-1185">Reference proteome</keyword>
<reference evidence="1 2" key="1">
    <citation type="submission" date="2024-06" db="EMBL/GenBank/DDBJ databases">
        <title>The Natural Products Discovery Center: Release of the First 8490 Sequenced Strains for Exploring Actinobacteria Biosynthetic Diversity.</title>
        <authorList>
            <person name="Kalkreuter E."/>
            <person name="Kautsar S.A."/>
            <person name="Yang D."/>
            <person name="Bader C.D."/>
            <person name="Teijaro C.N."/>
            <person name="Fluegel L."/>
            <person name="Davis C.M."/>
            <person name="Simpson J.R."/>
            <person name="Lauterbach L."/>
            <person name="Steele A.D."/>
            <person name="Gui C."/>
            <person name="Meng S."/>
            <person name="Li G."/>
            <person name="Viehrig K."/>
            <person name="Ye F."/>
            <person name="Su P."/>
            <person name="Kiefer A.F."/>
            <person name="Nichols A."/>
            <person name="Cepeda A.J."/>
            <person name="Yan W."/>
            <person name="Fan B."/>
            <person name="Jiang Y."/>
            <person name="Adhikari A."/>
            <person name="Zheng C.-J."/>
            <person name="Schuster L."/>
            <person name="Cowan T.M."/>
            <person name="Smanski M.J."/>
            <person name="Chevrette M.G."/>
            <person name="De Carvalho L.P.S."/>
            <person name="Shen B."/>
        </authorList>
    </citation>
    <scope>NUCLEOTIDE SEQUENCE [LARGE SCALE GENOMIC DNA]</scope>
    <source>
        <strain evidence="1 2">NPDC000634</strain>
    </source>
</reference>
<evidence type="ECO:0000313" key="2">
    <source>
        <dbReference type="Proteomes" id="UP001458415"/>
    </source>
</evidence>
<evidence type="ECO:0000313" key="1">
    <source>
        <dbReference type="EMBL" id="MER6978201.1"/>
    </source>
</evidence>
<name>A0ABV1W1X7_9ACTN</name>